<dbReference type="GeneID" id="112688615"/>
<evidence type="ECO:0000313" key="2">
    <source>
        <dbReference type="RefSeq" id="XP_025417675.1"/>
    </source>
</evidence>
<dbReference type="RefSeq" id="XP_025417675.1">
    <property type="nucleotide sequence ID" value="XM_025561890.1"/>
</dbReference>
<reference evidence="2" key="1">
    <citation type="submission" date="2025-08" db="UniProtKB">
        <authorList>
            <consortium name="RefSeq"/>
        </authorList>
    </citation>
    <scope>IDENTIFICATION</scope>
    <source>
        <tissue evidence="2">Whole body</tissue>
    </source>
</reference>
<proteinExistence type="predicted"/>
<evidence type="ECO:0000313" key="1">
    <source>
        <dbReference type="Proteomes" id="UP000694846"/>
    </source>
</evidence>
<organism evidence="1 2">
    <name type="scientific">Sipha flava</name>
    <name type="common">yellow sugarcane aphid</name>
    <dbReference type="NCBI Taxonomy" id="143950"/>
    <lineage>
        <taxon>Eukaryota</taxon>
        <taxon>Metazoa</taxon>
        <taxon>Ecdysozoa</taxon>
        <taxon>Arthropoda</taxon>
        <taxon>Hexapoda</taxon>
        <taxon>Insecta</taxon>
        <taxon>Pterygota</taxon>
        <taxon>Neoptera</taxon>
        <taxon>Paraneoptera</taxon>
        <taxon>Hemiptera</taxon>
        <taxon>Sternorrhyncha</taxon>
        <taxon>Aphidomorpha</taxon>
        <taxon>Aphidoidea</taxon>
        <taxon>Aphididae</taxon>
        <taxon>Sipha</taxon>
    </lineage>
</organism>
<dbReference type="AlphaFoldDB" id="A0A8B8G4R5"/>
<name>A0A8B8G4R5_9HEMI</name>
<protein>
    <submittedName>
        <fullName evidence="2">Uncharacterized protein LOC112688615</fullName>
    </submittedName>
</protein>
<gene>
    <name evidence="2" type="primary">LOC112688615</name>
</gene>
<accession>A0A8B8G4R5</accession>
<sequence length="134" mass="15554">MDFFVYLDVILDVTDKRYLIELVYPIKLQSTTIFLFRYFCEGIKKNENNLVPELQKYGIWNDLMAAINLVAFHANSLIHNVNNNCVKGYNSIVAKYIGGKRVNFSFKGSYNLRCHTAVSAYNYGPSHLRQFIKK</sequence>
<dbReference type="Proteomes" id="UP000694846">
    <property type="component" value="Unplaced"/>
</dbReference>
<keyword evidence="1" id="KW-1185">Reference proteome</keyword>
<dbReference type="OrthoDB" id="6617912at2759"/>